<dbReference type="PANTHER" id="PTHR33592">
    <property type="entry name" value="TRANSMEMBRANE PROTEIN"/>
    <property type="match status" value="1"/>
</dbReference>
<dbReference type="EMBL" id="JBFOLK010000005">
    <property type="protein sequence ID" value="KAL2510783.1"/>
    <property type="molecule type" value="Genomic_DNA"/>
</dbReference>
<evidence type="ECO:0000313" key="2">
    <source>
        <dbReference type="Proteomes" id="UP001604336"/>
    </source>
</evidence>
<reference evidence="2" key="1">
    <citation type="submission" date="2024-07" db="EMBL/GenBank/DDBJ databases">
        <title>Two chromosome-level genome assemblies of Korean endemic species Abeliophyllum distichum and Forsythia ovata (Oleaceae).</title>
        <authorList>
            <person name="Jang H."/>
        </authorList>
    </citation>
    <scope>NUCLEOTIDE SEQUENCE [LARGE SCALE GENOMIC DNA]</scope>
</reference>
<keyword evidence="2" id="KW-1185">Reference proteome</keyword>
<comment type="caution">
    <text evidence="1">The sequence shown here is derived from an EMBL/GenBank/DDBJ whole genome shotgun (WGS) entry which is preliminary data.</text>
</comment>
<gene>
    <name evidence="1" type="ORF">Adt_16383</name>
</gene>
<accession>A0ABD1TE21</accession>
<protein>
    <submittedName>
        <fullName evidence="1">Uncharacterized protein</fullName>
    </submittedName>
</protein>
<dbReference type="PANTHER" id="PTHR33592:SF3">
    <property type="entry name" value="TRANSMEMBRANE PROTEIN"/>
    <property type="match status" value="1"/>
</dbReference>
<sequence length="136" mass="14336">MPHLVLPSLQRRLVSPPSPNGCSWVGGSGSRPCHSSFSEKSFAGRIMAASPPPPLGANNGFSEQNFSLERLLIVGRPSPNSCSWVGGGGGRPCRSSISEKNFAGHNVAAPPPPPPLADDNAYPEQMVRFGMATDRK</sequence>
<organism evidence="1 2">
    <name type="scientific">Abeliophyllum distichum</name>
    <dbReference type="NCBI Taxonomy" id="126358"/>
    <lineage>
        <taxon>Eukaryota</taxon>
        <taxon>Viridiplantae</taxon>
        <taxon>Streptophyta</taxon>
        <taxon>Embryophyta</taxon>
        <taxon>Tracheophyta</taxon>
        <taxon>Spermatophyta</taxon>
        <taxon>Magnoliopsida</taxon>
        <taxon>eudicotyledons</taxon>
        <taxon>Gunneridae</taxon>
        <taxon>Pentapetalae</taxon>
        <taxon>asterids</taxon>
        <taxon>lamiids</taxon>
        <taxon>Lamiales</taxon>
        <taxon>Oleaceae</taxon>
        <taxon>Forsythieae</taxon>
        <taxon>Abeliophyllum</taxon>
    </lineage>
</organism>
<proteinExistence type="predicted"/>
<dbReference type="AlphaFoldDB" id="A0ABD1TE21"/>
<evidence type="ECO:0000313" key="1">
    <source>
        <dbReference type="EMBL" id="KAL2510783.1"/>
    </source>
</evidence>
<dbReference type="Proteomes" id="UP001604336">
    <property type="component" value="Unassembled WGS sequence"/>
</dbReference>
<name>A0ABD1TE21_9LAMI</name>